<dbReference type="EMBL" id="FUWR01000023">
    <property type="protein sequence ID" value="SKA17925.1"/>
    <property type="molecule type" value="Genomic_DNA"/>
</dbReference>
<accession>A0A1T4RPI2</accession>
<dbReference type="PANTHER" id="PTHR43861:SF3">
    <property type="entry name" value="PUTATIVE (AFU_ORTHOLOGUE AFUA_2G14390)-RELATED"/>
    <property type="match status" value="1"/>
</dbReference>
<dbReference type="CDD" id="cd02440">
    <property type="entry name" value="AdoMet_MTases"/>
    <property type="match status" value="1"/>
</dbReference>
<dbReference type="Pfam" id="PF13489">
    <property type="entry name" value="Methyltransf_23"/>
    <property type="match status" value="1"/>
</dbReference>
<reference evidence="3" key="1">
    <citation type="submission" date="2017-02" db="EMBL/GenBank/DDBJ databases">
        <authorList>
            <person name="Varghese N."/>
            <person name="Submissions S."/>
        </authorList>
    </citation>
    <scope>NUCLEOTIDE SEQUENCE [LARGE SCALE GENOMIC DNA]</scope>
    <source>
        <strain evidence="3">ATCC BAA-34</strain>
    </source>
</reference>
<keyword evidence="2" id="KW-0489">Methyltransferase</keyword>
<dbReference type="SUPFAM" id="SSF53335">
    <property type="entry name" value="S-adenosyl-L-methionine-dependent methyltransferases"/>
    <property type="match status" value="1"/>
</dbReference>
<sequence>MTQHIRPDFDSRASQWDNLPRRVALARAVVEAIIAEADPQPGMRMLDYGAGTGLVTLGLLPLVREAIAVDSSRGMLEQLETKAKEAGITNLQTCFIDLDSEWHLPQGIDLLVSSMTMHHVPEPAPLMAHFKECMNPGAQLCIADLELEDGSFHDDATGIPHKGFSVKDMEGYFREAGFVDVRTVLVIAVKKEREGAIQEYPVNLTIGKA</sequence>
<organism evidence="2 3">
    <name type="scientific">Trichlorobacter thiogenes</name>
    <dbReference type="NCBI Taxonomy" id="115783"/>
    <lineage>
        <taxon>Bacteria</taxon>
        <taxon>Pseudomonadati</taxon>
        <taxon>Thermodesulfobacteriota</taxon>
        <taxon>Desulfuromonadia</taxon>
        <taxon>Geobacterales</taxon>
        <taxon>Geobacteraceae</taxon>
        <taxon>Trichlorobacter</taxon>
    </lineage>
</organism>
<keyword evidence="1 2" id="KW-0808">Transferase</keyword>
<evidence type="ECO:0000256" key="1">
    <source>
        <dbReference type="ARBA" id="ARBA00022679"/>
    </source>
</evidence>
<dbReference type="PANTHER" id="PTHR43861">
    <property type="entry name" value="TRANS-ACONITATE 2-METHYLTRANSFERASE-RELATED"/>
    <property type="match status" value="1"/>
</dbReference>
<dbReference type="Proteomes" id="UP000190102">
    <property type="component" value="Unassembled WGS sequence"/>
</dbReference>
<dbReference type="STRING" id="115783.SAMN02745119_02999"/>
<proteinExistence type="predicted"/>
<dbReference type="OrthoDB" id="9791837at2"/>
<dbReference type="Gene3D" id="3.40.50.150">
    <property type="entry name" value="Vaccinia Virus protein VP39"/>
    <property type="match status" value="1"/>
</dbReference>
<dbReference type="GO" id="GO:0008168">
    <property type="term" value="F:methyltransferase activity"/>
    <property type="evidence" value="ECO:0007669"/>
    <property type="project" value="UniProtKB-KW"/>
</dbReference>
<evidence type="ECO:0000313" key="3">
    <source>
        <dbReference type="Proteomes" id="UP000190102"/>
    </source>
</evidence>
<name>A0A1T4RPI2_9BACT</name>
<dbReference type="AlphaFoldDB" id="A0A1T4RPI2"/>
<evidence type="ECO:0000313" key="2">
    <source>
        <dbReference type="EMBL" id="SKA17925.1"/>
    </source>
</evidence>
<dbReference type="RefSeq" id="WP_078791228.1">
    <property type="nucleotide sequence ID" value="NZ_FUWR01000023.1"/>
</dbReference>
<gene>
    <name evidence="2" type="ORF">SAMN02745119_02999</name>
</gene>
<keyword evidence="3" id="KW-1185">Reference proteome</keyword>
<dbReference type="GO" id="GO:0032259">
    <property type="term" value="P:methylation"/>
    <property type="evidence" value="ECO:0007669"/>
    <property type="project" value="UniProtKB-KW"/>
</dbReference>
<protein>
    <submittedName>
        <fullName evidence="2">Methyltransferase domain-containing protein</fullName>
    </submittedName>
</protein>
<dbReference type="InterPro" id="IPR029063">
    <property type="entry name" value="SAM-dependent_MTases_sf"/>
</dbReference>